<evidence type="ECO:0000259" key="4">
    <source>
        <dbReference type="PROSITE" id="PS51038"/>
    </source>
</evidence>
<evidence type="ECO:0000313" key="5">
    <source>
        <dbReference type="EMBL" id="CAE0195877.1"/>
    </source>
</evidence>
<evidence type="ECO:0000256" key="1">
    <source>
        <dbReference type="ARBA" id="ARBA00022723"/>
    </source>
</evidence>
<evidence type="ECO:0000313" key="6">
    <source>
        <dbReference type="EMBL" id="WZN64341.1"/>
    </source>
</evidence>
<dbReference type="SUPFAM" id="SSF57903">
    <property type="entry name" value="FYVE/PHD zinc finger"/>
    <property type="match status" value="1"/>
</dbReference>
<keyword evidence="3" id="KW-0862">Zinc</keyword>
<keyword evidence="1" id="KW-0479">Metal-binding</keyword>
<evidence type="ECO:0000256" key="3">
    <source>
        <dbReference type="ARBA" id="ARBA00022833"/>
    </source>
</evidence>
<dbReference type="Gene3D" id="2.30.30.490">
    <property type="match status" value="1"/>
</dbReference>
<name>A0A7S3CGU0_9CHLO</name>
<dbReference type="CDD" id="cd15489">
    <property type="entry name" value="PHD_SF"/>
    <property type="match status" value="1"/>
</dbReference>
<sequence length="207" mass="23991">MPRGVKKKTVAAKGVKRWASNKAPAPNLDIKVGDNVMVKSESPDEPSYVGQVDQIKKGDNGTKQLKLRWYYRPEDSSSGRQSWHGDRELFRSQVVDWNYIGCVECKCNVHDLEAYENLDTVTAVDFYSRFEYNATTGHFRPDVVPVYCYCEHPYNPDRDMVMCKHCKDWFHCDCVDFYPSMEGDFYCRSHACQEKKNELESPGEEDE</sequence>
<dbReference type="EMBL" id="CP151509">
    <property type="protein sequence ID" value="WZN64341.1"/>
    <property type="molecule type" value="Genomic_DNA"/>
</dbReference>
<dbReference type="InterPro" id="IPR043151">
    <property type="entry name" value="BAH_sf"/>
</dbReference>
<dbReference type="GO" id="GO:0008270">
    <property type="term" value="F:zinc ion binding"/>
    <property type="evidence" value="ECO:0007669"/>
    <property type="project" value="UniProtKB-KW"/>
</dbReference>
<dbReference type="Gene3D" id="3.30.40.10">
    <property type="entry name" value="Zinc/RING finger domain, C3HC4 (zinc finger)"/>
    <property type="match status" value="1"/>
</dbReference>
<dbReference type="PANTHER" id="PTHR46364">
    <property type="entry name" value="OS08G0421900 PROTEIN"/>
    <property type="match status" value="1"/>
</dbReference>
<keyword evidence="2" id="KW-0863">Zinc-finger</keyword>
<keyword evidence="7" id="KW-1185">Reference proteome</keyword>
<dbReference type="InterPro" id="IPR001965">
    <property type="entry name" value="Znf_PHD"/>
</dbReference>
<dbReference type="Pfam" id="PF01426">
    <property type="entry name" value="BAH"/>
    <property type="match status" value="1"/>
</dbReference>
<dbReference type="GO" id="GO:0003682">
    <property type="term" value="F:chromatin binding"/>
    <property type="evidence" value="ECO:0007669"/>
    <property type="project" value="InterPro"/>
</dbReference>
<dbReference type="EMBL" id="HBHZ01011612">
    <property type="protein sequence ID" value="CAE0195877.1"/>
    <property type="molecule type" value="Transcribed_RNA"/>
</dbReference>
<dbReference type="SMART" id="SM00249">
    <property type="entry name" value="PHD"/>
    <property type="match status" value="1"/>
</dbReference>
<reference evidence="6 7" key="2">
    <citation type="submission" date="2024-03" db="EMBL/GenBank/DDBJ databases">
        <title>Complete genome sequence of the green alga Chloropicon roscoffensis RCC1871.</title>
        <authorList>
            <person name="Lemieux C."/>
            <person name="Pombert J.-F."/>
            <person name="Otis C."/>
            <person name="Turmel M."/>
        </authorList>
    </citation>
    <scope>NUCLEOTIDE SEQUENCE [LARGE SCALE GENOMIC DNA]</scope>
    <source>
        <strain evidence="6 7">RCC1871</strain>
    </source>
</reference>
<dbReference type="AlphaFoldDB" id="A0A7S3CGU0"/>
<proteinExistence type="predicted"/>
<dbReference type="InterPro" id="IPR011011">
    <property type="entry name" value="Znf_FYVE_PHD"/>
</dbReference>
<evidence type="ECO:0000313" key="7">
    <source>
        <dbReference type="Proteomes" id="UP001472866"/>
    </source>
</evidence>
<evidence type="ECO:0000256" key="2">
    <source>
        <dbReference type="ARBA" id="ARBA00022771"/>
    </source>
</evidence>
<dbReference type="SMART" id="SM00439">
    <property type="entry name" value="BAH"/>
    <property type="match status" value="1"/>
</dbReference>
<feature type="domain" description="BAH" evidence="4">
    <location>
        <begin position="28"/>
        <end position="143"/>
    </location>
</feature>
<dbReference type="PROSITE" id="PS51038">
    <property type="entry name" value="BAH"/>
    <property type="match status" value="1"/>
</dbReference>
<organism evidence="5">
    <name type="scientific">Chloropicon roscoffensis</name>
    <dbReference type="NCBI Taxonomy" id="1461544"/>
    <lineage>
        <taxon>Eukaryota</taxon>
        <taxon>Viridiplantae</taxon>
        <taxon>Chlorophyta</taxon>
        <taxon>Chloropicophyceae</taxon>
        <taxon>Chloropicales</taxon>
        <taxon>Chloropicaceae</taxon>
        <taxon>Chloropicon</taxon>
    </lineage>
</organism>
<protein>
    <submittedName>
        <fullName evidence="6">Chromatin remodeling protein</fullName>
    </submittedName>
</protein>
<gene>
    <name evidence="5" type="ORF">CROS1456_LOCUS8974</name>
    <name evidence="6" type="ORF">HKI87_09g58970</name>
</gene>
<reference evidence="5" key="1">
    <citation type="submission" date="2021-01" db="EMBL/GenBank/DDBJ databases">
        <authorList>
            <person name="Corre E."/>
            <person name="Pelletier E."/>
            <person name="Niang G."/>
            <person name="Scheremetjew M."/>
            <person name="Finn R."/>
            <person name="Kale V."/>
            <person name="Holt S."/>
            <person name="Cochrane G."/>
            <person name="Meng A."/>
            <person name="Brown T."/>
            <person name="Cohen L."/>
        </authorList>
    </citation>
    <scope>NUCLEOTIDE SEQUENCE</scope>
    <source>
        <strain evidence="5">RCC1871</strain>
    </source>
</reference>
<dbReference type="InterPro" id="IPR001025">
    <property type="entry name" value="BAH_dom"/>
</dbReference>
<dbReference type="InterPro" id="IPR013083">
    <property type="entry name" value="Znf_RING/FYVE/PHD"/>
</dbReference>
<dbReference type="Proteomes" id="UP001472866">
    <property type="component" value="Chromosome 09"/>
</dbReference>
<accession>A0A7S3CGU0</accession>